<reference evidence="4 5" key="1">
    <citation type="journal article" date="2016" name="Biochim. Biophys. Acta">
        <title>Characterization of red-shifted phycobilisomes isolated from the chlorophyll f-containing cyanobacterium Halomicronema hongdechloris.</title>
        <authorList>
            <person name="Li Y."/>
            <person name="Lin Y."/>
            <person name="Garvey C.J."/>
            <person name="Birch D."/>
            <person name="Corkery R.W."/>
            <person name="Loughlin P.C."/>
            <person name="Scheer H."/>
            <person name="Willows R.D."/>
            <person name="Chen M."/>
        </authorList>
    </citation>
    <scope>NUCLEOTIDE SEQUENCE [LARGE SCALE GENOMIC DNA]</scope>
    <source>
        <strain evidence="4 5">C2206</strain>
    </source>
</reference>
<dbReference type="InterPro" id="IPR000424">
    <property type="entry name" value="Primosome_PriB/ssb"/>
</dbReference>
<proteinExistence type="predicted"/>
<name>A0A1Z3HS30_9CYAN</name>
<dbReference type="InterPro" id="IPR012340">
    <property type="entry name" value="NA-bd_OB-fold"/>
</dbReference>
<feature type="region of interest" description="Disordered" evidence="3">
    <location>
        <begin position="110"/>
        <end position="147"/>
    </location>
</feature>
<dbReference type="PANTHER" id="PTHR10302:SF27">
    <property type="entry name" value="SINGLE-STRANDED DNA-BINDING PROTEIN"/>
    <property type="match status" value="1"/>
</dbReference>
<dbReference type="KEGG" id="hhg:XM38_040830"/>
<dbReference type="Proteomes" id="UP000191901">
    <property type="component" value="Chromosome"/>
</dbReference>
<feature type="compositionally biased region" description="Acidic residues" evidence="3">
    <location>
        <begin position="138"/>
        <end position="147"/>
    </location>
</feature>
<dbReference type="InterPro" id="IPR011344">
    <property type="entry name" value="ssDNA-bd"/>
</dbReference>
<keyword evidence="1 2" id="KW-0238">DNA-binding</keyword>
<evidence type="ECO:0000313" key="5">
    <source>
        <dbReference type="Proteomes" id="UP000191901"/>
    </source>
</evidence>
<dbReference type="CDD" id="cd04496">
    <property type="entry name" value="SSB_OBF"/>
    <property type="match status" value="1"/>
</dbReference>
<accession>A0A1Z3HS30</accession>
<dbReference type="SUPFAM" id="SSF50249">
    <property type="entry name" value="Nucleic acid-binding proteins"/>
    <property type="match status" value="1"/>
</dbReference>
<evidence type="ECO:0000256" key="1">
    <source>
        <dbReference type="ARBA" id="ARBA00023125"/>
    </source>
</evidence>
<dbReference type="Gene3D" id="2.40.50.140">
    <property type="entry name" value="Nucleic acid-binding proteins"/>
    <property type="match status" value="1"/>
</dbReference>
<dbReference type="GO" id="GO:0003697">
    <property type="term" value="F:single-stranded DNA binding"/>
    <property type="evidence" value="ECO:0007669"/>
    <property type="project" value="InterPro"/>
</dbReference>
<dbReference type="Pfam" id="PF00436">
    <property type="entry name" value="SSB"/>
    <property type="match status" value="1"/>
</dbReference>
<keyword evidence="5" id="KW-1185">Reference proteome</keyword>
<protein>
    <submittedName>
        <fullName evidence="4">Single-stranded DNA-binding protein</fullName>
    </submittedName>
</protein>
<dbReference type="EMBL" id="CP021983">
    <property type="protein sequence ID" value="ASC73121.1"/>
    <property type="molecule type" value="Genomic_DNA"/>
</dbReference>
<dbReference type="PROSITE" id="PS50935">
    <property type="entry name" value="SSB"/>
    <property type="match status" value="1"/>
</dbReference>
<sequence>MNYCMLMADIVQAPQLRYTSDTQTPVAEFVIQFPGLRSEDASERMKAVGWGNLAQEIQAQYHEGDRILVEGRLRIDSIERPEGFREKQAEMIVRRIHHLSQLGSLQMAAAMTPSDEAAAPSQTVKAPPSPTAPAMTEAEPDYDDIPF</sequence>
<dbReference type="GO" id="GO:0006260">
    <property type="term" value="P:DNA replication"/>
    <property type="evidence" value="ECO:0007669"/>
    <property type="project" value="InterPro"/>
</dbReference>
<organism evidence="4 5">
    <name type="scientific">Halomicronema hongdechloris C2206</name>
    <dbReference type="NCBI Taxonomy" id="1641165"/>
    <lineage>
        <taxon>Bacteria</taxon>
        <taxon>Bacillati</taxon>
        <taxon>Cyanobacteriota</taxon>
        <taxon>Cyanophyceae</taxon>
        <taxon>Nodosilineales</taxon>
        <taxon>Nodosilineaceae</taxon>
        <taxon>Halomicronema</taxon>
    </lineage>
</organism>
<dbReference type="STRING" id="1641165.XM38_13305"/>
<dbReference type="OrthoDB" id="513679at2"/>
<gene>
    <name evidence="4" type="primary">ssb_2</name>
    <name evidence="4" type="ORF">XM38_040830</name>
</gene>
<dbReference type="RefSeq" id="WP_080810046.1">
    <property type="nucleotide sequence ID" value="NZ_CP021983.2"/>
</dbReference>
<dbReference type="GO" id="GO:0009295">
    <property type="term" value="C:nucleoid"/>
    <property type="evidence" value="ECO:0007669"/>
    <property type="project" value="TreeGrafter"/>
</dbReference>
<evidence type="ECO:0000256" key="2">
    <source>
        <dbReference type="PROSITE-ProRule" id="PRU00252"/>
    </source>
</evidence>
<dbReference type="AlphaFoldDB" id="A0A1Z3HS30"/>
<evidence type="ECO:0000313" key="4">
    <source>
        <dbReference type="EMBL" id="ASC73121.1"/>
    </source>
</evidence>
<dbReference type="PANTHER" id="PTHR10302">
    <property type="entry name" value="SINGLE-STRANDED DNA-BINDING PROTEIN"/>
    <property type="match status" value="1"/>
</dbReference>
<evidence type="ECO:0000256" key="3">
    <source>
        <dbReference type="SAM" id="MobiDB-lite"/>
    </source>
</evidence>